<keyword evidence="5" id="KW-1185">Reference proteome</keyword>
<dbReference type="Gene3D" id="3.40.50.1460">
    <property type="match status" value="1"/>
</dbReference>
<dbReference type="InterPro" id="IPR001309">
    <property type="entry name" value="Pept_C14_p20"/>
</dbReference>
<dbReference type="PANTHER" id="PTHR10454">
    <property type="entry name" value="CASPASE"/>
    <property type="match status" value="1"/>
</dbReference>
<feature type="domain" description="Caspase family p20" evidence="4">
    <location>
        <begin position="36"/>
        <end position="154"/>
    </location>
</feature>
<dbReference type="InterPro" id="IPR016129">
    <property type="entry name" value="Caspase_his_AS"/>
</dbReference>
<dbReference type="GO" id="GO:0005737">
    <property type="term" value="C:cytoplasm"/>
    <property type="evidence" value="ECO:0007669"/>
    <property type="project" value="TreeGrafter"/>
</dbReference>
<evidence type="ECO:0000259" key="3">
    <source>
        <dbReference type="PROSITE" id="PS50207"/>
    </source>
</evidence>
<proteinExistence type="inferred from homology"/>
<evidence type="ECO:0000259" key="4">
    <source>
        <dbReference type="PROSITE" id="PS50208"/>
    </source>
</evidence>
<dbReference type="SUPFAM" id="SSF52129">
    <property type="entry name" value="Caspase-like"/>
    <property type="match status" value="1"/>
</dbReference>
<dbReference type="PROSITE" id="PS50208">
    <property type="entry name" value="CASPASE_P20"/>
    <property type="match status" value="1"/>
</dbReference>
<accession>A0A6P4I932</accession>
<dbReference type="InterPro" id="IPR015917">
    <property type="entry name" value="Pept_C14A"/>
</dbReference>
<evidence type="ECO:0000313" key="6">
    <source>
        <dbReference type="RefSeq" id="XP_017025372.1"/>
    </source>
</evidence>
<dbReference type="OrthoDB" id="6116485at2759"/>
<dbReference type="InterPro" id="IPR002138">
    <property type="entry name" value="Pept_C14_p10"/>
</dbReference>
<evidence type="ECO:0000256" key="1">
    <source>
        <dbReference type="ARBA" id="ARBA00010134"/>
    </source>
</evidence>
<reference evidence="5" key="1">
    <citation type="submission" date="2025-05" db="UniProtKB">
        <authorList>
            <consortium name="RefSeq"/>
        </authorList>
    </citation>
    <scope>NUCLEOTIDE SEQUENCE [LARGE SCALE GENOMIC DNA]</scope>
    <source>
        <strain evidence="5">14028-0561.14</strain>
    </source>
</reference>
<dbReference type="Proteomes" id="UP001652661">
    <property type="component" value="Chromosome 2L"/>
</dbReference>
<evidence type="ECO:0000256" key="2">
    <source>
        <dbReference type="RuleBase" id="RU003971"/>
    </source>
</evidence>
<dbReference type="CDD" id="cd00032">
    <property type="entry name" value="CASc"/>
    <property type="match status" value="1"/>
</dbReference>
<dbReference type="GeneID" id="108076853"/>
<protein>
    <submittedName>
        <fullName evidence="6">Caspase drICE-like</fullName>
    </submittedName>
</protein>
<dbReference type="PRINTS" id="PR00376">
    <property type="entry name" value="IL1BCENZYME"/>
</dbReference>
<sequence>MAQSDDSIWGTSKAEPSVEKMVPARRASEYNMKHKNRGQALIFNQMHYDDETACAGAEVDSNNLERELKRLDFHVSVYEDYRYEQIQQTINEVAAQDHSDSDCILVAVLSHGEQGHISAEDPVEYIWNPFTSDNCPSLAGKPKLFFIQTSQGTRLMEGTALKFYSLESDVDFLIAYSTISGFFWRNTKKGSVFIQSLCAELEENGKLLDLLTLLTFVCQRVTNFESHPPDNGMQQISCIATTLTRILRFEDK</sequence>
<comment type="similarity">
    <text evidence="1 2">Belongs to the peptidase C14A family.</text>
</comment>
<dbReference type="SMART" id="SM00115">
    <property type="entry name" value="CASc"/>
    <property type="match status" value="1"/>
</dbReference>
<dbReference type="GO" id="GO:0043525">
    <property type="term" value="P:positive regulation of neuron apoptotic process"/>
    <property type="evidence" value="ECO:0007669"/>
    <property type="project" value="TreeGrafter"/>
</dbReference>
<evidence type="ECO:0000313" key="5">
    <source>
        <dbReference type="Proteomes" id="UP001652661"/>
    </source>
</evidence>
<dbReference type="Pfam" id="PF00656">
    <property type="entry name" value="Peptidase_C14"/>
    <property type="match status" value="1"/>
</dbReference>
<dbReference type="AlphaFoldDB" id="A0A6P4I932"/>
<dbReference type="RefSeq" id="XP_017025372.1">
    <property type="nucleotide sequence ID" value="XM_017169883.3"/>
</dbReference>
<dbReference type="GO" id="GO:0006508">
    <property type="term" value="P:proteolysis"/>
    <property type="evidence" value="ECO:0007669"/>
    <property type="project" value="InterPro"/>
</dbReference>
<dbReference type="InterPro" id="IPR002398">
    <property type="entry name" value="Pept_C14"/>
</dbReference>
<feature type="domain" description="Caspase family p10" evidence="3">
    <location>
        <begin position="162"/>
        <end position="251"/>
    </location>
</feature>
<dbReference type="PROSITE" id="PS50207">
    <property type="entry name" value="CASPASE_P10"/>
    <property type="match status" value="1"/>
</dbReference>
<gene>
    <name evidence="6" type="primary">LOC108076853</name>
</gene>
<organism evidence="5 6">
    <name type="scientific">Drosophila kikkawai</name>
    <name type="common">Fruit fly</name>
    <dbReference type="NCBI Taxonomy" id="30033"/>
    <lineage>
        <taxon>Eukaryota</taxon>
        <taxon>Metazoa</taxon>
        <taxon>Ecdysozoa</taxon>
        <taxon>Arthropoda</taxon>
        <taxon>Hexapoda</taxon>
        <taxon>Insecta</taxon>
        <taxon>Pterygota</taxon>
        <taxon>Neoptera</taxon>
        <taxon>Endopterygota</taxon>
        <taxon>Diptera</taxon>
        <taxon>Brachycera</taxon>
        <taxon>Muscomorpha</taxon>
        <taxon>Ephydroidea</taxon>
        <taxon>Drosophilidae</taxon>
        <taxon>Drosophila</taxon>
        <taxon>Sophophora</taxon>
    </lineage>
</organism>
<reference evidence="6" key="2">
    <citation type="submission" date="2025-08" db="UniProtKB">
        <authorList>
            <consortium name="RefSeq"/>
        </authorList>
    </citation>
    <scope>IDENTIFICATION</scope>
    <source>
        <strain evidence="6">14028-0561.14</strain>
        <tissue evidence="6">Whole fly</tissue>
    </source>
</reference>
<dbReference type="PANTHER" id="PTHR10454:SF245">
    <property type="entry name" value="CASPASE-RELATED"/>
    <property type="match status" value="1"/>
</dbReference>
<dbReference type="InterPro" id="IPR029030">
    <property type="entry name" value="Caspase-like_dom_sf"/>
</dbReference>
<name>A0A6P4I932_DROKI</name>
<dbReference type="PROSITE" id="PS01121">
    <property type="entry name" value="CASPASE_HIS"/>
    <property type="match status" value="1"/>
</dbReference>
<dbReference type="InterPro" id="IPR011600">
    <property type="entry name" value="Pept_C14_caspase"/>
</dbReference>
<dbReference type="OMA" id="QISCIAT"/>
<dbReference type="GO" id="GO:0006915">
    <property type="term" value="P:apoptotic process"/>
    <property type="evidence" value="ECO:0007669"/>
    <property type="project" value="TreeGrafter"/>
</dbReference>
<dbReference type="GO" id="GO:0004197">
    <property type="term" value="F:cysteine-type endopeptidase activity"/>
    <property type="evidence" value="ECO:0007669"/>
    <property type="project" value="InterPro"/>
</dbReference>